<dbReference type="GO" id="GO:0015937">
    <property type="term" value="P:coenzyme A biosynthetic process"/>
    <property type="evidence" value="ECO:0007669"/>
    <property type="project" value="TreeGrafter"/>
</dbReference>
<feature type="compositionally biased region" description="Low complexity" evidence="1">
    <location>
        <begin position="144"/>
        <end position="181"/>
    </location>
</feature>
<reference evidence="3" key="1">
    <citation type="journal article" date="2020" name="bioRxiv">
        <title>Comparative genomics of Chlamydomonas.</title>
        <authorList>
            <person name="Craig R.J."/>
            <person name="Hasan A.R."/>
            <person name="Ness R.W."/>
            <person name="Keightley P.D."/>
        </authorList>
    </citation>
    <scope>NUCLEOTIDE SEQUENCE</scope>
    <source>
        <strain evidence="3">CCAP 11/70</strain>
    </source>
</reference>
<sequence length="429" mass="43039">MAAAEAEAGAGHSVLALPTSTITQSSAAQLVEAVLQDPRCLDCYVLMPASQEPASHGDGAASTISTPQGGAVVTAGDINAIACLLDRVALSERPQLRCTPLLPAAGWTLDRIAALPQPAELLVLEPPSGDTTSSTGVHMQMPMHSPGTESTSSTGGHGASSTATEASTSASASPSAAAAAAEVLRRRPSSLPPWAHARRRNPQPPQPSTAQPPNREGYVTDVDGAPAPPARALRFRRVAVGGTFDRLHAGHELLLAATALVSEGFVFVGITADALLANKSHRELLQPYDVRKDAALSYLQAVRPDLQVSAGPLSDPKEPTAAETDPDMEALVVSVETLAGATAINAGRKARGFRPLTVVTVPVIGLPRSGAGAGAGGSGAGGAGAVSGAGSGGAAALMAGKLSSSGLRAAEAEARARAHTAEQATGPVG</sequence>
<dbReference type="PANTHER" id="PTHR10695:SF46">
    <property type="entry name" value="BIFUNCTIONAL COENZYME A SYNTHASE-RELATED"/>
    <property type="match status" value="1"/>
</dbReference>
<evidence type="ECO:0000313" key="4">
    <source>
        <dbReference type="Proteomes" id="UP000612055"/>
    </source>
</evidence>
<dbReference type="InterPro" id="IPR004821">
    <property type="entry name" value="Cyt_trans-like"/>
</dbReference>
<name>A0A835XZE2_9CHLO</name>
<dbReference type="GO" id="GO:0004140">
    <property type="term" value="F:dephospho-CoA kinase activity"/>
    <property type="evidence" value="ECO:0007669"/>
    <property type="project" value="TreeGrafter"/>
</dbReference>
<evidence type="ECO:0000256" key="1">
    <source>
        <dbReference type="SAM" id="MobiDB-lite"/>
    </source>
</evidence>
<gene>
    <name evidence="3" type="ORF">HYH03_008970</name>
</gene>
<accession>A0A835XZE2</accession>
<dbReference type="PANTHER" id="PTHR10695">
    <property type="entry name" value="DEPHOSPHO-COA KINASE-RELATED"/>
    <property type="match status" value="1"/>
</dbReference>
<keyword evidence="4" id="KW-1185">Reference proteome</keyword>
<dbReference type="Proteomes" id="UP000612055">
    <property type="component" value="Unassembled WGS sequence"/>
</dbReference>
<feature type="region of interest" description="Disordered" evidence="1">
    <location>
        <begin position="123"/>
        <end position="225"/>
    </location>
</feature>
<protein>
    <recommendedName>
        <fullName evidence="2">Cytidyltransferase-like domain-containing protein</fullName>
    </recommendedName>
</protein>
<dbReference type="AlphaFoldDB" id="A0A835XZE2"/>
<dbReference type="SUPFAM" id="SSF52374">
    <property type="entry name" value="Nucleotidylyl transferase"/>
    <property type="match status" value="1"/>
</dbReference>
<dbReference type="EMBL" id="JAEHOE010000042">
    <property type="protein sequence ID" value="KAG2492810.1"/>
    <property type="molecule type" value="Genomic_DNA"/>
</dbReference>
<feature type="domain" description="Cytidyltransferase-like" evidence="2">
    <location>
        <begin position="240"/>
        <end position="364"/>
    </location>
</feature>
<dbReference type="Pfam" id="PF01467">
    <property type="entry name" value="CTP_transf_like"/>
    <property type="match status" value="1"/>
</dbReference>
<evidence type="ECO:0000313" key="3">
    <source>
        <dbReference type="EMBL" id="KAG2492810.1"/>
    </source>
</evidence>
<comment type="caution">
    <text evidence="3">The sequence shown here is derived from an EMBL/GenBank/DDBJ whole genome shotgun (WGS) entry which is preliminary data.</text>
</comment>
<evidence type="ECO:0000259" key="2">
    <source>
        <dbReference type="Pfam" id="PF01467"/>
    </source>
</evidence>
<proteinExistence type="predicted"/>
<organism evidence="3 4">
    <name type="scientific">Edaphochlamys debaryana</name>
    <dbReference type="NCBI Taxonomy" id="47281"/>
    <lineage>
        <taxon>Eukaryota</taxon>
        <taxon>Viridiplantae</taxon>
        <taxon>Chlorophyta</taxon>
        <taxon>core chlorophytes</taxon>
        <taxon>Chlorophyceae</taxon>
        <taxon>CS clade</taxon>
        <taxon>Chlamydomonadales</taxon>
        <taxon>Chlamydomonadales incertae sedis</taxon>
        <taxon>Edaphochlamys</taxon>
    </lineage>
</organism>
<dbReference type="OrthoDB" id="27911at2759"/>
<dbReference type="Gene3D" id="3.40.50.620">
    <property type="entry name" value="HUPs"/>
    <property type="match status" value="1"/>
</dbReference>
<dbReference type="InterPro" id="IPR014729">
    <property type="entry name" value="Rossmann-like_a/b/a_fold"/>
</dbReference>